<feature type="compositionally biased region" description="Basic and acidic residues" evidence="1">
    <location>
        <begin position="193"/>
        <end position="226"/>
    </location>
</feature>
<sequence length="1078" mass="112879">MHTTILTHVYQLSRPGVCYLQVQAVSVASQPETRIPGPGGGGGGKEKRRSFLPAPKRSSGIPAPLPPPPATSAEPAVPPEAPAQHVIPTKVPKQEPPHEQPPPPKEVVPGSGSLAVGRRVLISGVKPGVLRYVGKTHIAPGYWCGVELFDASGLHDGEVDGKRYFSCKPFRGIFAPLDKVVLDETPEGLAFRGESKSHRNKITEGGKCDENDAAAGRRDARGKSPEEESVSSKLPGPGKSQIARLSGIPRVGAGGGVVKSTSADALTRPEKAASSGHHKSLGGSSEADLNKTFTLEEKVSGRVRTVSEGSDADGSLNQTYSCTVEKQLQSDSRRYFNITFNKDTPPSNGTTTNLPDVVSSASPSQSPPSRDGAGKTVPGALNQTQSAQDIALALASDVSLGLMEPDILADETNLLEGLAVDRVTSSASESDISQSNSSTLDEASVATVAEAGIGLTSTPLQSGGFKKFREDKEGTVSGGLCEAETAKSFDEISTSDVKRNLAQTFAASAPQDSVQRSNGISPEVSQVLEWDYDHDAFDGKLLEKSAESMSTSTSDSCSEASADPGVADKGIVDVEAPVSEMEEANQFDEPESDGFENIDDFPLGMSRDAKHMMTDSGISEKGFGDLASDTASKRRSVEFDSKVSVVAAAEASGTEMGLTVDNVLQQDLMDGHNKRERPLSLVSTTSADTGYVPDTDSEAGTLTTNSPTDWTEKQLSGQHASARGADGKPKPAALAKAKQAASGVGGSTVVKESETDFDVYSEAGTTLHETETEGPSDVEEPERTATGLESDESEVNGDHVDDLPEDERIEADRSMPSAGGAGPGPRGTTPAGGAGVVPRHPSVAAARDEMTESATRVGSEMTESATPELDQSAEPAVSAPRDDAEARQASPNRGDNTGEGANLDPAPAAEESKDESAIGRAEEGTSNAGAGDTQNVSSQSQKKGKPSSAASGSKKIVVEHKKVNVKATTSRLADYIKAPLPTKPKEDKKAESKIKKNNAGNTSKTNKGTGLCNTPDKAKGDGGGSNTEGREKDRRQTPPKEEKPKVKREKPKSKWDNIMSKIESSKDTIKIKPKSEIK</sequence>
<feature type="compositionally biased region" description="Basic and acidic residues" evidence="1">
    <location>
        <begin position="1063"/>
        <end position="1078"/>
    </location>
</feature>
<dbReference type="Pfam" id="PF01302">
    <property type="entry name" value="CAP_GLY"/>
    <property type="match status" value="1"/>
</dbReference>
<feature type="region of interest" description="Disordered" evidence="1">
    <location>
        <begin position="31"/>
        <end position="112"/>
    </location>
</feature>
<dbReference type="PANTHER" id="PTHR13958">
    <property type="entry name" value="CENTROSOME-ASSOCIATED PROTEIN 350"/>
    <property type="match status" value="1"/>
</dbReference>
<feature type="compositionally biased region" description="Polar residues" evidence="1">
    <location>
        <begin position="924"/>
        <end position="936"/>
    </location>
</feature>
<gene>
    <name evidence="3" type="ORF">BaRGS_00008195</name>
</gene>
<evidence type="ECO:0000259" key="2">
    <source>
        <dbReference type="PROSITE" id="PS50245"/>
    </source>
</evidence>
<evidence type="ECO:0000256" key="1">
    <source>
        <dbReference type="SAM" id="MobiDB-lite"/>
    </source>
</evidence>
<feature type="region of interest" description="Disordered" evidence="1">
    <location>
        <begin position="581"/>
        <end position="603"/>
    </location>
</feature>
<dbReference type="PANTHER" id="PTHR13958:SF3">
    <property type="entry name" value="CAP-GLY DOMAIN-CONTAINING PROTEIN-RELATED"/>
    <property type="match status" value="1"/>
</dbReference>
<dbReference type="Gene3D" id="2.30.30.190">
    <property type="entry name" value="CAP Gly-rich-like domain"/>
    <property type="match status" value="1"/>
</dbReference>
<feature type="region of interest" description="Disordered" evidence="1">
    <location>
        <begin position="192"/>
        <end position="289"/>
    </location>
</feature>
<feature type="compositionally biased region" description="Polar residues" evidence="1">
    <location>
        <begin position="852"/>
        <end position="865"/>
    </location>
</feature>
<dbReference type="InterPro" id="IPR036859">
    <property type="entry name" value="CAP-Gly_dom_sf"/>
</dbReference>
<dbReference type="SUPFAM" id="SSF74924">
    <property type="entry name" value="Cap-Gly domain"/>
    <property type="match status" value="1"/>
</dbReference>
<feature type="region of interest" description="Disordered" evidence="1">
    <location>
        <begin position="338"/>
        <end position="380"/>
    </location>
</feature>
<feature type="compositionally biased region" description="Low complexity" evidence="1">
    <location>
        <begin position="937"/>
        <end position="955"/>
    </location>
</feature>
<feature type="compositionally biased region" description="Acidic residues" evidence="1">
    <location>
        <begin position="581"/>
        <end position="599"/>
    </location>
</feature>
<feature type="compositionally biased region" description="Basic and acidic residues" evidence="1">
    <location>
        <begin position="910"/>
        <end position="923"/>
    </location>
</feature>
<comment type="caution">
    <text evidence="3">The sequence shown here is derived from an EMBL/GenBank/DDBJ whole genome shotgun (WGS) entry which is preliminary data.</text>
</comment>
<name>A0ABD0LME7_9CAEN</name>
<feature type="region of interest" description="Disordered" evidence="1">
    <location>
        <begin position="547"/>
        <end position="569"/>
    </location>
</feature>
<dbReference type="InterPro" id="IPR028750">
    <property type="entry name" value="CEP350/CC187"/>
</dbReference>
<feature type="compositionally biased region" description="Polar residues" evidence="1">
    <location>
        <begin position="698"/>
        <end position="719"/>
    </location>
</feature>
<dbReference type="EMBL" id="JACVVK020000036">
    <property type="protein sequence ID" value="KAK7500620.1"/>
    <property type="molecule type" value="Genomic_DNA"/>
</dbReference>
<dbReference type="AlphaFoldDB" id="A0ABD0LME7"/>
<accession>A0ABD0LME7</accession>
<feature type="domain" description="CAP-Gly" evidence="2">
    <location>
        <begin position="134"/>
        <end position="176"/>
    </location>
</feature>
<protein>
    <recommendedName>
        <fullName evidence="2">CAP-Gly domain-containing protein</fullName>
    </recommendedName>
</protein>
<feature type="compositionally biased region" description="Basic and acidic residues" evidence="1">
    <location>
        <begin position="1028"/>
        <end position="1044"/>
    </location>
</feature>
<evidence type="ECO:0000313" key="3">
    <source>
        <dbReference type="EMBL" id="KAK7500620.1"/>
    </source>
</evidence>
<evidence type="ECO:0000313" key="4">
    <source>
        <dbReference type="Proteomes" id="UP001519460"/>
    </source>
</evidence>
<feature type="compositionally biased region" description="Polar residues" evidence="1">
    <location>
        <begin position="998"/>
        <end position="1012"/>
    </location>
</feature>
<feature type="compositionally biased region" description="Low complexity" evidence="1">
    <location>
        <begin position="547"/>
        <end position="563"/>
    </location>
</feature>
<feature type="compositionally biased region" description="Pro residues" evidence="1">
    <location>
        <begin position="63"/>
        <end position="81"/>
    </location>
</feature>
<proteinExistence type="predicted"/>
<feature type="compositionally biased region" description="Low complexity" evidence="1">
    <location>
        <begin position="730"/>
        <end position="741"/>
    </location>
</feature>
<feature type="compositionally biased region" description="Polar residues" evidence="1">
    <location>
        <begin position="338"/>
        <end position="354"/>
    </location>
</feature>
<organism evidence="3 4">
    <name type="scientific">Batillaria attramentaria</name>
    <dbReference type="NCBI Taxonomy" id="370345"/>
    <lineage>
        <taxon>Eukaryota</taxon>
        <taxon>Metazoa</taxon>
        <taxon>Spiralia</taxon>
        <taxon>Lophotrochozoa</taxon>
        <taxon>Mollusca</taxon>
        <taxon>Gastropoda</taxon>
        <taxon>Caenogastropoda</taxon>
        <taxon>Sorbeoconcha</taxon>
        <taxon>Cerithioidea</taxon>
        <taxon>Batillariidae</taxon>
        <taxon>Batillaria</taxon>
    </lineage>
</organism>
<dbReference type="InterPro" id="IPR000938">
    <property type="entry name" value="CAP-Gly_domain"/>
</dbReference>
<feature type="compositionally biased region" description="Low complexity" evidence="1">
    <location>
        <begin position="359"/>
        <end position="369"/>
    </location>
</feature>
<dbReference type="Proteomes" id="UP001519460">
    <property type="component" value="Unassembled WGS sequence"/>
</dbReference>
<dbReference type="PROSITE" id="PS50245">
    <property type="entry name" value="CAP_GLY_2"/>
    <property type="match status" value="1"/>
</dbReference>
<feature type="compositionally biased region" description="Gly residues" evidence="1">
    <location>
        <begin position="819"/>
        <end position="835"/>
    </location>
</feature>
<dbReference type="SMART" id="SM01052">
    <property type="entry name" value="CAP_GLY"/>
    <property type="match status" value="1"/>
</dbReference>
<keyword evidence="4" id="KW-1185">Reference proteome</keyword>
<reference evidence="3 4" key="1">
    <citation type="journal article" date="2023" name="Sci. Data">
        <title>Genome assembly of the Korean intertidal mud-creeper Batillaria attramentaria.</title>
        <authorList>
            <person name="Patra A.K."/>
            <person name="Ho P.T."/>
            <person name="Jun S."/>
            <person name="Lee S.J."/>
            <person name="Kim Y."/>
            <person name="Won Y.J."/>
        </authorList>
    </citation>
    <scope>NUCLEOTIDE SEQUENCE [LARGE SCALE GENOMIC DNA]</scope>
    <source>
        <strain evidence="3">Wonlab-2016</strain>
    </source>
</reference>
<feature type="region of interest" description="Disordered" evidence="1">
    <location>
        <begin position="671"/>
        <end position="1078"/>
    </location>
</feature>
<feature type="compositionally biased region" description="Basic and acidic residues" evidence="1">
    <location>
        <begin position="983"/>
        <end position="994"/>
    </location>
</feature>
<feature type="non-terminal residue" evidence="3">
    <location>
        <position position="1078"/>
    </location>
</feature>